<dbReference type="RefSeq" id="WP_244715311.1">
    <property type="nucleotide sequence ID" value="NZ_CP095072.1"/>
</dbReference>
<dbReference type="InterPro" id="IPR013785">
    <property type="entry name" value="Aldolase_TIM"/>
</dbReference>
<dbReference type="InterPro" id="IPR022998">
    <property type="entry name" value="ThiamineP_synth_TenI"/>
</dbReference>
<evidence type="ECO:0000313" key="4">
    <source>
        <dbReference type="EMBL" id="UOQ46812.1"/>
    </source>
</evidence>
<dbReference type="Proteomes" id="UP000831782">
    <property type="component" value="Chromosome"/>
</dbReference>
<comment type="pathway">
    <text evidence="1">Cofactor biosynthesis; thiamine diphosphate biosynthesis.</text>
</comment>
<dbReference type="PANTHER" id="PTHR20857">
    <property type="entry name" value="THIAMINE-PHOSPHATE PYROPHOSPHORYLASE"/>
    <property type="match status" value="1"/>
</dbReference>
<dbReference type="InterPro" id="IPR036206">
    <property type="entry name" value="ThiamineP_synth_sf"/>
</dbReference>
<dbReference type="Gene3D" id="3.20.20.70">
    <property type="entry name" value="Aldolase class I"/>
    <property type="match status" value="1"/>
</dbReference>
<reference evidence="4 5" key="1">
    <citation type="submission" date="2022-04" db="EMBL/GenBank/DDBJ databases">
        <title>Gracilibacillus sp. isolated from saltern.</title>
        <authorList>
            <person name="Won M."/>
            <person name="Lee C.-M."/>
            <person name="Woen H.-Y."/>
            <person name="Kwon S.-W."/>
        </authorList>
    </citation>
    <scope>NUCLEOTIDE SEQUENCE [LARGE SCALE GENOMIC DNA]</scope>
    <source>
        <strain evidence="4 5">SSWR10-1</strain>
    </source>
</reference>
<organism evidence="4 5">
    <name type="scientific">Gracilibacillus caseinilyticus</name>
    <dbReference type="NCBI Taxonomy" id="2932256"/>
    <lineage>
        <taxon>Bacteria</taxon>
        <taxon>Bacillati</taxon>
        <taxon>Bacillota</taxon>
        <taxon>Bacilli</taxon>
        <taxon>Bacillales</taxon>
        <taxon>Bacillaceae</taxon>
        <taxon>Gracilibacillus</taxon>
    </lineage>
</organism>
<sequence length="206" mass="22804">MTTLHLITNGKIIADKEIKKIGGLAEHIDFLHVREKQAPAKDLCFLIEKMIEAGLPEEKIIINDRADLAKIYHCKGVQLAYHSVPVREVVRTFPDLQVGKSVHTLQEAIEAEEEGADYIVFGHVYRTQSKPGLAPKGLATLETIVNQVSVPVIAIGGIDVTNLNATLNAGAKGVAVMSTIWDADEPYRVSQQLRTMLDNWKEERVE</sequence>
<protein>
    <submittedName>
        <fullName evidence="4">DUF561 domain-containing protein</fullName>
    </submittedName>
</protein>
<dbReference type="SUPFAM" id="SSF51391">
    <property type="entry name" value="Thiamin phosphate synthase"/>
    <property type="match status" value="1"/>
</dbReference>
<accession>A0ABY4ESE8</accession>
<evidence type="ECO:0000313" key="5">
    <source>
        <dbReference type="Proteomes" id="UP000831782"/>
    </source>
</evidence>
<name>A0ABY4ESE8_9BACI</name>
<evidence type="ECO:0000256" key="1">
    <source>
        <dbReference type="ARBA" id="ARBA00004948"/>
    </source>
</evidence>
<proteinExistence type="predicted"/>
<keyword evidence="2" id="KW-0784">Thiamine biosynthesis</keyword>
<evidence type="ECO:0000259" key="3">
    <source>
        <dbReference type="Pfam" id="PF02581"/>
    </source>
</evidence>
<keyword evidence="5" id="KW-1185">Reference proteome</keyword>
<evidence type="ECO:0000256" key="2">
    <source>
        <dbReference type="ARBA" id="ARBA00022977"/>
    </source>
</evidence>
<dbReference type="EMBL" id="CP095072">
    <property type="protein sequence ID" value="UOQ46812.1"/>
    <property type="molecule type" value="Genomic_DNA"/>
</dbReference>
<dbReference type="CDD" id="cd00564">
    <property type="entry name" value="TMP_TenI"/>
    <property type="match status" value="1"/>
</dbReference>
<dbReference type="PANTHER" id="PTHR20857:SF22">
    <property type="entry name" value="THIAZOLE TAUTOMERASE"/>
    <property type="match status" value="1"/>
</dbReference>
<dbReference type="Pfam" id="PF02581">
    <property type="entry name" value="TMP-TENI"/>
    <property type="match status" value="1"/>
</dbReference>
<feature type="domain" description="Thiamine phosphate synthase/TenI" evidence="3">
    <location>
        <begin position="6"/>
        <end position="180"/>
    </location>
</feature>
<gene>
    <name evidence="4" type="ORF">MUN88_11965</name>
</gene>